<feature type="transmembrane region" description="Helical" evidence="1">
    <location>
        <begin position="183"/>
        <end position="202"/>
    </location>
</feature>
<gene>
    <name evidence="5" type="ORF">IZO911_LOCUS2138</name>
</gene>
<protein>
    <submittedName>
        <fullName evidence="5">Uncharacterized protein</fullName>
    </submittedName>
</protein>
<dbReference type="InterPro" id="IPR006202">
    <property type="entry name" value="Neur_chan_lig-bd"/>
</dbReference>
<dbReference type="Pfam" id="PF02931">
    <property type="entry name" value="Neur_chan_LBD"/>
    <property type="match status" value="1"/>
</dbReference>
<dbReference type="InterPro" id="IPR005135">
    <property type="entry name" value="Endo/exonuclease/phosphatase"/>
</dbReference>
<dbReference type="GO" id="GO:0009100">
    <property type="term" value="P:glycoprotein metabolic process"/>
    <property type="evidence" value="ECO:0007669"/>
    <property type="project" value="UniProtKB-ARBA"/>
</dbReference>
<organism evidence="5 6">
    <name type="scientific">Adineta steineri</name>
    <dbReference type="NCBI Taxonomy" id="433720"/>
    <lineage>
        <taxon>Eukaryota</taxon>
        <taxon>Metazoa</taxon>
        <taxon>Spiralia</taxon>
        <taxon>Gnathifera</taxon>
        <taxon>Rotifera</taxon>
        <taxon>Eurotatoria</taxon>
        <taxon>Bdelloidea</taxon>
        <taxon>Adinetida</taxon>
        <taxon>Adinetidae</taxon>
        <taxon>Adineta</taxon>
    </lineage>
</organism>
<dbReference type="EMBL" id="CAJNOE010000010">
    <property type="protein sequence ID" value="CAF0723242.1"/>
    <property type="molecule type" value="Genomic_DNA"/>
</dbReference>
<proteinExistence type="predicted"/>
<comment type="caution">
    <text evidence="5">The sequence shown here is derived from an EMBL/GenBank/DDBJ whole genome shotgun (WGS) entry which is preliminary data.</text>
</comment>
<dbReference type="InterPro" id="IPR036734">
    <property type="entry name" value="Neur_chan_lig-bd_sf"/>
</dbReference>
<dbReference type="InterPro" id="IPR052613">
    <property type="entry name" value="LicD_transferase"/>
</dbReference>
<keyword evidence="1" id="KW-1133">Transmembrane helix</keyword>
<dbReference type="GO" id="GO:0016020">
    <property type="term" value="C:membrane"/>
    <property type="evidence" value="ECO:0007669"/>
    <property type="project" value="InterPro"/>
</dbReference>
<dbReference type="InterPro" id="IPR036691">
    <property type="entry name" value="Endo/exonu/phosph_ase_sf"/>
</dbReference>
<accession>A0A813ML36</accession>
<dbReference type="PANTHER" id="PTHR13627">
    <property type="entry name" value="FUKUTIN RELATED PROTEIN"/>
    <property type="match status" value="1"/>
</dbReference>
<reference evidence="5" key="1">
    <citation type="submission" date="2021-02" db="EMBL/GenBank/DDBJ databases">
        <authorList>
            <person name="Nowell W R."/>
        </authorList>
    </citation>
    <scope>NUCLEOTIDE SEQUENCE</scope>
</reference>
<dbReference type="Gene3D" id="3.60.10.10">
    <property type="entry name" value="Endonuclease/exonuclease/phosphatase"/>
    <property type="match status" value="1"/>
</dbReference>
<dbReference type="SUPFAM" id="SSF63712">
    <property type="entry name" value="Nicotinic receptor ligand binding domain-like"/>
    <property type="match status" value="1"/>
</dbReference>
<feature type="domain" description="LicD/FKTN/FKRP nucleotidyltransferase" evidence="3">
    <location>
        <begin position="481"/>
        <end position="521"/>
    </location>
</feature>
<name>A0A813ML36_9BILA</name>
<evidence type="ECO:0000313" key="5">
    <source>
        <dbReference type="EMBL" id="CAF0723242.1"/>
    </source>
</evidence>
<keyword evidence="1" id="KW-0812">Transmembrane</keyword>
<dbReference type="PANTHER" id="PTHR13627:SF31">
    <property type="entry name" value="RIBITOL 5-PHOSPHATE TRANSFERASE FKRP"/>
    <property type="match status" value="1"/>
</dbReference>
<sequence>MKRFRYDIIGISEVRWTGKGETPKGDFIWSGEESSHMRGVGFLLSIQAKKALIGYNPISSRIISARFDAAPFKMSVIHVYAPTSSSSEEDIEAFYNDIEEVLTKTDKKDILILTGDWNAKIGNDNTDWKSVMGKYGYGDRNDRGERLLEFATVHNLYICNTRFEHKSNRKHMQLMMFIRYKKWIVIITFMIWLTITITLQLSKQKKIVKTINSVPKIVTTITSVPNDINHCAFLTCSHSPQCTTQNVTCCAYILKHSLLFIDTFFKHHNLSYVIVYGTLLGAVRNKTIIPWTKDTDIGILDKTYLFTKKIRDELYQNGFHLFETLGLPRLCVHRYNTNTTLLATQDTRHKPPALISELIINVTNWNDPIENDSYTLPVSINLALQQIMEFSWKDHSLRWNLEEYGNIQTVRIPSRKICTPGILLYNSKQEKIVKTINSLPSNITHCAFLACSHSPQCTTQNVTCCAYILKHSLVFIDTFFKHHNLSYVIIYGTLLGAVRNKTIIPWTKDIDIGITDMTYLYTKKIRDELYQHGFHLFESFGLPRLCVHRNISNRTLLATYDRRHKPPASTLELKVYIDLYSMYRIYGAQTPSKTPVFLIKTGGSFHALISFQNRVTIDEQTFPTIDNIEEHLVYFYTKEYMHGIMTE</sequence>
<dbReference type="GO" id="GO:0003824">
    <property type="term" value="F:catalytic activity"/>
    <property type="evidence" value="ECO:0007669"/>
    <property type="project" value="InterPro"/>
</dbReference>
<feature type="domain" description="Neurotransmitter-gated ion-channel ligand-binding" evidence="2">
    <location>
        <begin position="382"/>
        <end position="435"/>
    </location>
</feature>
<dbReference type="CDD" id="cd09076">
    <property type="entry name" value="L1-EN"/>
    <property type="match status" value="1"/>
</dbReference>
<dbReference type="InterPro" id="IPR007074">
    <property type="entry name" value="LicD/FKTN/FKRP_NTP_transf"/>
</dbReference>
<dbReference type="Proteomes" id="UP000663860">
    <property type="component" value="Unassembled WGS sequence"/>
</dbReference>
<dbReference type="SUPFAM" id="SSF56219">
    <property type="entry name" value="DNase I-like"/>
    <property type="match status" value="1"/>
</dbReference>
<evidence type="ECO:0000259" key="4">
    <source>
        <dbReference type="Pfam" id="PF14529"/>
    </source>
</evidence>
<dbReference type="GO" id="GO:0005230">
    <property type="term" value="F:extracellular ligand-gated monoatomic ion channel activity"/>
    <property type="evidence" value="ECO:0007669"/>
    <property type="project" value="InterPro"/>
</dbReference>
<dbReference type="Pfam" id="PF14529">
    <property type="entry name" value="Exo_endo_phos_2"/>
    <property type="match status" value="1"/>
</dbReference>
<feature type="domain" description="LicD/FKTN/FKRP nucleotidyltransferase" evidence="3">
    <location>
        <begin position="266"/>
        <end position="379"/>
    </location>
</feature>
<keyword evidence="1" id="KW-0472">Membrane</keyword>
<evidence type="ECO:0000256" key="1">
    <source>
        <dbReference type="SAM" id="Phobius"/>
    </source>
</evidence>
<dbReference type="AlphaFoldDB" id="A0A813ML36"/>
<evidence type="ECO:0000259" key="3">
    <source>
        <dbReference type="Pfam" id="PF04991"/>
    </source>
</evidence>
<dbReference type="Pfam" id="PF04991">
    <property type="entry name" value="LicD"/>
    <property type="match status" value="2"/>
</dbReference>
<evidence type="ECO:0000259" key="2">
    <source>
        <dbReference type="Pfam" id="PF02931"/>
    </source>
</evidence>
<feature type="domain" description="Endonuclease/exonuclease/phosphatase" evidence="4">
    <location>
        <begin position="75"/>
        <end position="163"/>
    </location>
</feature>
<dbReference type="Gene3D" id="2.70.170.10">
    <property type="entry name" value="Neurotransmitter-gated ion-channel ligand-binding domain"/>
    <property type="match status" value="1"/>
</dbReference>
<evidence type="ECO:0000313" key="6">
    <source>
        <dbReference type="Proteomes" id="UP000663860"/>
    </source>
</evidence>